<organism evidence="2 3">
    <name type="scientific">Candidatus Pseudoramibacter fermentans</name>
    <dbReference type="NCBI Taxonomy" id="2594427"/>
    <lineage>
        <taxon>Bacteria</taxon>
        <taxon>Bacillati</taxon>
        <taxon>Bacillota</taxon>
        <taxon>Clostridia</taxon>
        <taxon>Eubacteriales</taxon>
        <taxon>Eubacteriaceae</taxon>
        <taxon>Pseudoramibacter</taxon>
    </lineage>
</organism>
<proteinExistence type="predicted"/>
<sequence>MKKINWLFVLVDKGKPTQRWLIKIRSIQQLIAYYNEISDARQQKSDLDIQKHNKKSDKKIDVQQASQHTNDNSLDEQMKALATNQQLYIDSDGKWTTEPQTEDNFLYRKYPAFPNFTKKDISIKSFNDGVHSYARIGDLEVREGDKIKWDTYEEAYEACMKIIGQNGDEDND</sequence>
<name>A0A6L5GRF6_9FIRM</name>
<evidence type="ECO:0000313" key="3">
    <source>
        <dbReference type="Proteomes" id="UP000473648"/>
    </source>
</evidence>
<accession>A0A6L5GRF6</accession>
<evidence type="ECO:0000256" key="1">
    <source>
        <dbReference type="SAM" id="MobiDB-lite"/>
    </source>
</evidence>
<dbReference type="EMBL" id="VOGB01000004">
    <property type="protein sequence ID" value="MQM72841.1"/>
    <property type="molecule type" value="Genomic_DNA"/>
</dbReference>
<reference evidence="2" key="1">
    <citation type="journal article" date="2020" name="Appl. Environ. Microbiol.">
        <title>Medium-Chain Fatty Acid Synthesis by 'Candidatus Weimeria bifida' gen. nov., sp. nov., and 'Candidatus Pseudoramibacter fermentans' sp. nov.</title>
        <authorList>
            <person name="Scarborough M.J."/>
            <person name="Myers K.S."/>
            <person name="Donohue T.J."/>
            <person name="Noguera D.R."/>
        </authorList>
    </citation>
    <scope>NUCLEOTIDE SEQUENCE</scope>
    <source>
        <strain evidence="2">EUB1.1</strain>
    </source>
</reference>
<dbReference type="AlphaFoldDB" id="A0A6L5GRF6"/>
<dbReference type="Proteomes" id="UP000473648">
    <property type="component" value="Unassembled WGS sequence"/>
</dbReference>
<protein>
    <submittedName>
        <fullName evidence="2">Uncharacterized protein</fullName>
    </submittedName>
</protein>
<keyword evidence="3" id="KW-1185">Reference proteome</keyword>
<comment type="caution">
    <text evidence="2">The sequence shown here is derived from an EMBL/GenBank/DDBJ whole genome shotgun (WGS) entry which is preliminary data.</text>
</comment>
<feature type="region of interest" description="Disordered" evidence="1">
    <location>
        <begin position="50"/>
        <end position="71"/>
    </location>
</feature>
<evidence type="ECO:0000313" key="2">
    <source>
        <dbReference type="EMBL" id="MQM72841.1"/>
    </source>
</evidence>
<gene>
    <name evidence="2" type="ORF">FRC53_05340</name>
</gene>